<dbReference type="Gene3D" id="3.30.750.24">
    <property type="entry name" value="STAS domain"/>
    <property type="match status" value="1"/>
</dbReference>
<comment type="caution">
    <text evidence="2">The sequence shown here is derived from an EMBL/GenBank/DDBJ whole genome shotgun (WGS) entry which is preliminary data.</text>
</comment>
<dbReference type="SUPFAM" id="SSF52091">
    <property type="entry name" value="SpoIIaa-like"/>
    <property type="match status" value="1"/>
</dbReference>
<dbReference type="Proteomes" id="UP000581769">
    <property type="component" value="Unassembled WGS sequence"/>
</dbReference>
<protein>
    <submittedName>
        <fullName evidence="2">Anti-anti-sigma factor</fullName>
    </submittedName>
</protein>
<reference evidence="2 3" key="1">
    <citation type="submission" date="2020-08" db="EMBL/GenBank/DDBJ databases">
        <title>Sequencing the genomes of 1000 actinobacteria strains.</title>
        <authorList>
            <person name="Klenk H.-P."/>
        </authorList>
    </citation>
    <scope>NUCLEOTIDE SEQUENCE [LARGE SCALE GENOMIC DNA]</scope>
    <source>
        <strain evidence="2 3">DSM 45859</strain>
    </source>
</reference>
<dbReference type="Pfam" id="PF01740">
    <property type="entry name" value="STAS"/>
    <property type="match status" value="1"/>
</dbReference>
<feature type="domain" description="STAS" evidence="1">
    <location>
        <begin position="9"/>
        <end position="72"/>
    </location>
</feature>
<sequence length="106" mass="11443">MAIFTPLNVSVVTTSAGGTVSLEVAGELDAISKPVLEAEFADALRRRPRNLVADLAGVTFCGSAGLTVLVNLWLECAFADIRFFLVPSWIVQRALDRTIPAWRPSL</sequence>
<gene>
    <name evidence="2" type="ORF">BJY18_004375</name>
</gene>
<evidence type="ECO:0000313" key="2">
    <source>
        <dbReference type="EMBL" id="MBB4686890.1"/>
    </source>
</evidence>
<evidence type="ECO:0000259" key="1">
    <source>
        <dbReference type="PROSITE" id="PS50801"/>
    </source>
</evidence>
<proteinExistence type="predicted"/>
<dbReference type="InterPro" id="IPR002645">
    <property type="entry name" value="STAS_dom"/>
</dbReference>
<accession>A0A840IYH6</accession>
<dbReference type="RefSeq" id="WP_184781679.1">
    <property type="nucleotide sequence ID" value="NZ_JACHMG010000001.1"/>
</dbReference>
<dbReference type="CDD" id="cd07043">
    <property type="entry name" value="STAS_anti-anti-sigma_factors"/>
    <property type="match status" value="1"/>
</dbReference>
<name>A0A840IYH6_9PSEU</name>
<dbReference type="InterPro" id="IPR036513">
    <property type="entry name" value="STAS_dom_sf"/>
</dbReference>
<evidence type="ECO:0000313" key="3">
    <source>
        <dbReference type="Proteomes" id="UP000581769"/>
    </source>
</evidence>
<dbReference type="AlphaFoldDB" id="A0A840IYH6"/>
<organism evidence="2 3">
    <name type="scientific">Amycolatopsis jiangsuensis</name>
    <dbReference type="NCBI Taxonomy" id="1181879"/>
    <lineage>
        <taxon>Bacteria</taxon>
        <taxon>Bacillati</taxon>
        <taxon>Actinomycetota</taxon>
        <taxon>Actinomycetes</taxon>
        <taxon>Pseudonocardiales</taxon>
        <taxon>Pseudonocardiaceae</taxon>
        <taxon>Amycolatopsis</taxon>
    </lineage>
</organism>
<dbReference type="PROSITE" id="PS50801">
    <property type="entry name" value="STAS"/>
    <property type="match status" value="1"/>
</dbReference>
<keyword evidence="3" id="KW-1185">Reference proteome</keyword>
<dbReference type="EMBL" id="JACHMG010000001">
    <property type="protein sequence ID" value="MBB4686890.1"/>
    <property type="molecule type" value="Genomic_DNA"/>
</dbReference>